<evidence type="ECO:0000313" key="8">
    <source>
        <dbReference type="Proteomes" id="UP000229247"/>
    </source>
</evidence>
<dbReference type="EMBL" id="PEUE01000006">
    <property type="protein sequence ID" value="PIV38773.1"/>
    <property type="molecule type" value="Genomic_DNA"/>
</dbReference>
<evidence type="ECO:0000256" key="5">
    <source>
        <dbReference type="ARBA" id="ARBA00022842"/>
    </source>
</evidence>
<accession>A0A2M7D6W6</accession>
<dbReference type="GO" id="GO:0004659">
    <property type="term" value="F:prenyltransferase activity"/>
    <property type="evidence" value="ECO:0007669"/>
    <property type="project" value="InterPro"/>
</dbReference>
<name>A0A2M7D6W6_9BACT</name>
<evidence type="ECO:0000256" key="6">
    <source>
        <dbReference type="RuleBase" id="RU004466"/>
    </source>
</evidence>
<dbReference type="PANTHER" id="PTHR12001">
    <property type="entry name" value="GERANYLGERANYL PYROPHOSPHATE SYNTHASE"/>
    <property type="match status" value="1"/>
</dbReference>
<dbReference type="InterPro" id="IPR008949">
    <property type="entry name" value="Isoprenoid_synthase_dom_sf"/>
</dbReference>
<evidence type="ECO:0000256" key="2">
    <source>
        <dbReference type="ARBA" id="ARBA00006706"/>
    </source>
</evidence>
<dbReference type="GO" id="GO:0046872">
    <property type="term" value="F:metal ion binding"/>
    <property type="evidence" value="ECO:0007669"/>
    <property type="project" value="UniProtKB-KW"/>
</dbReference>
<comment type="similarity">
    <text evidence="2 6">Belongs to the FPP/GGPP synthase family.</text>
</comment>
<keyword evidence="4" id="KW-0479">Metal-binding</keyword>
<dbReference type="InterPro" id="IPR033749">
    <property type="entry name" value="Polyprenyl_synt_CS"/>
</dbReference>
<sequence length="365" mass="41564">MNFSKTLKLYQRLIDKALRDYLSQKIKELPSFGNSFVKNQHQLFLTYCLRSGKRLRPILTLMAYRAVGGRDIKKILTPALAFELYHNYTLIHDDIYDEDEQRRGEWASHILLQRWFEKKYGRSLSENILYKNSAARFGVVAGIINGKYLHTLSSLPILESKISDEKKVAGMKLHQAVSIFDNTGQAIDLYFEQASDAREQDYYDMVLCKTGRLFQAVIEWGAILGGAGASQRKTLGKYAEEISIAFQLKDDLLDIDFKGGKGRGIGSDIKKGKKTLLAIQALKKANIQEKKFILRILGNGKATAGEIKKVIAILHKSGSVDYCRRIADLRVKKAIHYLRQARPPLAQDVICFFQDLAYFMAERKK</sequence>
<evidence type="ECO:0000256" key="3">
    <source>
        <dbReference type="ARBA" id="ARBA00022679"/>
    </source>
</evidence>
<dbReference type="SUPFAM" id="SSF48576">
    <property type="entry name" value="Terpenoid synthases"/>
    <property type="match status" value="1"/>
</dbReference>
<comment type="caution">
    <text evidence="7">The sequence shown here is derived from an EMBL/GenBank/DDBJ whole genome shotgun (WGS) entry which is preliminary data.</text>
</comment>
<keyword evidence="3 6" id="KW-0808">Transferase</keyword>
<keyword evidence="5" id="KW-0460">Magnesium</keyword>
<gene>
    <name evidence="7" type="ORF">COS30_00290</name>
</gene>
<dbReference type="AlphaFoldDB" id="A0A2M7D6W6"/>
<evidence type="ECO:0000256" key="1">
    <source>
        <dbReference type="ARBA" id="ARBA00001946"/>
    </source>
</evidence>
<comment type="cofactor">
    <cofactor evidence="1">
        <name>Mg(2+)</name>
        <dbReference type="ChEBI" id="CHEBI:18420"/>
    </cofactor>
</comment>
<reference evidence="8" key="1">
    <citation type="submission" date="2017-09" db="EMBL/GenBank/DDBJ databases">
        <title>Depth-based differentiation of microbial function through sediment-hosted aquifers and enrichment of novel symbionts in the deep terrestrial subsurface.</title>
        <authorList>
            <person name="Probst A.J."/>
            <person name="Ladd B."/>
            <person name="Jarett J.K."/>
            <person name="Geller-Mcgrath D.E."/>
            <person name="Sieber C.M.K."/>
            <person name="Emerson J.B."/>
            <person name="Anantharaman K."/>
            <person name="Thomas B.C."/>
            <person name="Malmstrom R."/>
            <person name="Stieglmeier M."/>
            <person name="Klingl A."/>
            <person name="Woyke T."/>
            <person name="Ryan C.M."/>
            <person name="Banfield J.F."/>
        </authorList>
    </citation>
    <scope>NUCLEOTIDE SEQUENCE [LARGE SCALE GENOMIC DNA]</scope>
</reference>
<evidence type="ECO:0000313" key="7">
    <source>
        <dbReference type="EMBL" id="PIV38773.1"/>
    </source>
</evidence>
<dbReference type="PROSITE" id="PS00723">
    <property type="entry name" value="POLYPRENYL_SYNTHASE_1"/>
    <property type="match status" value="1"/>
</dbReference>
<dbReference type="Proteomes" id="UP000229247">
    <property type="component" value="Unassembled WGS sequence"/>
</dbReference>
<dbReference type="SFLD" id="SFLDS00005">
    <property type="entry name" value="Isoprenoid_Synthase_Type_I"/>
    <property type="match status" value="1"/>
</dbReference>
<dbReference type="Pfam" id="PF00348">
    <property type="entry name" value="polyprenyl_synt"/>
    <property type="match status" value="1"/>
</dbReference>
<evidence type="ECO:0008006" key="9">
    <source>
        <dbReference type="Google" id="ProtNLM"/>
    </source>
</evidence>
<protein>
    <recommendedName>
        <fullName evidence="9">Polyprenyl synthetase family protein</fullName>
    </recommendedName>
</protein>
<dbReference type="GO" id="GO:0008299">
    <property type="term" value="P:isoprenoid biosynthetic process"/>
    <property type="evidence" value="ECO:0007669"/>
    <property type="project" value="InterPro"/>
</dbReference>
<proteinExistence type="inferred from homology"/>
<organism evidence="7 8">
    <name type="scientific">Candidatus Portnoybacteria bacterium CG02_land_8_20_14_3_00_45_8</name>
    <dbReference type="NCBI Taxonomy" id="1974807"/>
    <lineage>
        <taxon>Bacteria</taxon>
        <taxon>Candidatus Portnoyibacteriota</taxon>
    </lineage>
</organism>
<evidence type="ECO:0000256" key="4">
    <source>
        <dbReference type="ARBA" id="ARBA00022723"/>
    </source>
</evidence>
<dbReference type="Gene3D" id="1.10.600.10">
    <property type="entry name" value="Farnesyl Diphosphate Synthase"/>
    <property type="match status" value="1"/>
</dbReference>
<dbReference type="InterPro" id="IPR000092">
    <property type="entry name" value="Polyprenyl_synt"/>
</dbReference>
<dbReference type="PANTHER" id="PTHR12001:SF85">
    <property type="entry name" value="SHORT CHAIN ISOPRENYL DIPHOSPHATE SYNTHASE"/>
    <property type="match status" value="1"/>
</dbReference>